<dbReference type="PROSITE" id="PS50294">
    <property type="entry name" value="WD_REPEATS_REGION"/>
    <property type="match status" value="1"/>
</dbReference>
<organism evidence="2 3">
    <name type="scientific">Dictyobacter aurantiacus</name>
    <dbReference type="NCBI Taxonomy" id="1936993"/>
    <lineage>
        <taxon>Bacteria</taxon>
        <taxon>Bacillati</taxon>
        <taxon>Chloroflexota</taxon>
        <taxon>Ktedonobacteria</taxon>
        <taxon>Ktedonobacterales</taxon>
        <taxon>Dictyobacteraceae</taxon>
        <taxon>Dictyobacter</taxon>
    </lineage>
</organism>
<dbReference type="Gene3D" id="2.130.10.10">
    <property type="entry name" value="YVTN repeat-like/Quinoprotein amine dehydrogenase"/>
    <property type="match status" value="1"/>
</dbReference>
<evidence type="ECO:0000256" key="1">
    <source>
        <dbReference type="PROSITE-ProRule" id="PRU00221"/>
    </source>
</evidence>
<dbReference type="SUPFAM" id="SSF50978">
    <property type="entry name" value="WD40 repeat-like"/>
    <property type="match status" value="1"/>
</dbReference>
<dbReference type="PROSITE" id="PS50082">
    <property type="entry name" value="WD_REPEATS_2"/>
    <property type="match status" value="1"/>
</dbReference>
<dbReference type="AlphaFoldDB" id="A0A401ZRH6"/>
<proteinExistence type="predicted"/>
<dbReference type="EMBL" id="BIFQ01000002">
    <property type="protein sequence ID" value="GCE09518.1"/>
    <property type="molecule type" value="Genomic_DNA"/>
</dbReference>
<keyword evidence="3" id="KW-1185">Reference proteome</keyword>
<comment type="caution">
    <text evidence="2">The sequence shown here is derived from an EMBL/GenBank/DDBJ whole genome shotgun (WGS) entry which is preliminary data.</text>
</comment>
<feature type="repeat" description="WD" evidence="1">
    <location>
        <begin position="1"/>
        <end position="35"/>
    </location>
</feature>
<reference evidence="3" key="1">
    <citation type="submission" date="2018-12" db="EMBL/GenBank/DDBJ databases">
        <title>Tengunoibacter tsumagoiensis gen. nov., sp. nov., Dictyobacter kobayashii sp. nov., D. alpinus sp. nov., and D. joshuensis sp. nov. and description of Dictyobacteraceae fam. nov. within the order Ktedonobacterales isolated from Tengu-no-mugimeshi.</title>
        <authorList>
            <person name="Wang C.M."/>
            <person name="Zheng Y."/>
            <person name="Sakai Y."/>
            <person name="Toyoda A."/>
            <person name="Minakuchi Y."/>
            <person name="Abe K."/>
            <person name="Yokota A."/>
            <person name="Yabe S."/>
        </authorList>
    </citation>
    <scope>NUCLEOTIDE SEQUENCE [LARGE SCALE GENOMIC DNA]</scope>
    <source>
        <strain evidence="3">S-27</strain>
    </source>
</reference>
<evidence type="ECO:0000313" key="2">
    <source>
        <dbReference type="EMBL" id="GCE09518.1"/>
    </source>
</evidence>
<keyword evidence="1" id="KW-0853">WD repeat</keyword>
<protein>
    <submittedName>
        <fullName evidence="2">Uncharacterized protein</fullName>
    </submittedName>
</protein>
<dbReference type="Proteomes" id="UP000287224">
    <property type="component" value="Unassembled WGS sequence"/>
</dbReference>
<accession>A0A401ZRH6</accession>
<dbReference type="InterPro" id="IPR036322">
    <property type="entry name" value="WD40_repeat_dom_sf"/>
</dbReference>
<name>A0A401ZRH6_9CHLR</name>
<dbReference type="Pfam" id="PF00400">
    <property type="entry name" value="WD40"/>
    <property type="match status" value="1"/>
</dbReference>
<evidence type="ECO:0000313" key="3">
    <source>
        <dbReference type="Proteomes" id="UP000287224"/>
    </source>
</evidence>
<dbReference type="InterPro" id="IPR015943">
    <property type="entry name" value="WD40/YVTN_repeat-like_dom_sf"/>
</dbReference>
<dbReference type="InterPro" id="IPR001680">
    <property type="entry name" value="WD40_rpt"/>
</dbReference>
<sequence>MWSVSFDAQGTVVASGSNDGTIKLWAVHTGECIKTLCSDRPYERMNIAGIKGLTETQISVLKLLGACEK</sequence>
<gene>
    <name evidence="2" type="ORF">KDAU_68470</name>
</gene>